<dbReference type="PROSITE" id="PS50110">
    <property type="entry name" value="RESPONSE_REGULATORY"/>
    <property type="match status" value="1"/>
</dbReference>
<dbReference type="SMART" id="SM00850">
    <property type="entry name" value="LytTR"/>
    <property type="match status" value="1"/>
</dbReference>
<name>A0ABW5LDT0_9FLAO</name>
<dbReference type="SUPFAM" id="SSF52172">
    <property type="entry name" value="CheY-like"/>
    <property type="match status" value="1"/>
</dbReference>
<proteinExistence type="predicted"/>
<dbReference type="PANTHER" id="PTHR37299:SF1">
    <property type="entry name" value="STAGE 0 SPORULATION PROTEIN A HOMOLOG"/>
    <property type="match status" value="1"/>
</dbReference>
<dbReference type="PANTHER" id="PTHR37299">
    <property type="entry name" value="TRANSCRIPTIONAL REGULATOR-RELATED"/>
    <property type="match status" value="1"/>
</dbReference>
<keyword evidence="1" id="KW-0597">Phosphoprotein</keyword>
<dbReference type="Gene3D" id="2.40.50.1020">
    <property type="entry name" value="LytTr DNA-binding domain"/>
    <property type="match status" value="1"/>
</dbReference>
<sequence>MLKAIIIDDEQLAIDTLKWELETNCKEVEVLFSTNKPTEAIQAISKVRPDVLFLDIEMPELDGFQLLNQLEFRNFDLIFTTAYDNYAIQAFKMNAIDYLLKPIEKEELIKAVHKVVLNKQNKTLGENLKSYIKHNLEILDTNNAKIALPMEKKIVLVDQKEILYCESDGSYTQVFMDSGIKHVISKNLKQLSLQLDEKHFIRIHQSFIVNINSIKEYYRGDGGEVILLNGKNIPVSRSKKNELLKHILK</sequence>
<evidence type="ECO:0000259" key="3">
    <source>
        <dbReference type="PROSITE" id="PS50930"/>
    </source>
</evidence>
<evidence type="ECO:0000259" key="2">
    <source>
        <dbReference type="PROSITE" id="PS50110"/>
    </source>
</evidence>
<feature type="domain" description="HTH LytTR-type" evidence="3">
    <location>
        <begin position="146"/>
        <end position="249"/>
    </location>
</feature>
<gene>
    <name evidence="4" type="ORF">ACFSR1_10355</name>
</gene>
<reference evidence="5" key="1">
    <citation type="journal article" date="2019" name="Int. J. Syst. Evol. Microbiol.">
        <title>The Global Catalogue of Microorganisms (GCM) 10K type strain sequencing project: providing services to taxonomists for standard genome sequencing and annotation.</title>
        <authorList>
            <consortium name="The Broad Institute Genomics Platform"/>
            <consortium name="The Broad Institute Genome Sequencing Center for Infectious Disease"/>
            <person name="Wu L."/>
            <person name="Ma J."/>
        </authorList>
    </citation>
    <scope>NUCLEOTIDE SEQUENCE [LARGE SCALE GENOMIC DNA]</scope>
    <source>
        <strain evidence="5">KCTC 52274</strain>
    </source>
</reference>
<comment type="caution">
    <text evidence="4">The sequence shown here is derived from an EMBL/GenBank/DDBJ whole genome shotgun (WGS) entry which is preliminary data.</text>
</comment>
<protein>
    <submittedName>
        <fullName evidence="4">LytR/AlgR family response regulator transcription factor</fullName>
    </submittedName>
</protein>
<keyword evidence="5" id="KW-1185">Reference proteome</keyword>
<evidence type="ECO:0000313" key="5">
    <source>
        <dbReference type="Proteomes" id="UP001597319"/>
    </source>
</evidence>
<evidence type="ECO:0000256" key="1">
    <source>
        <dbReference type="PROSITE-ProRule" id="PRU00169"/>
    </source>
</evidence>
<feature type="domain" description="Response regulatory" evidence="2">
    <location>
        <begin position="3"/>
        <end position="116"/>
    </location>
</feature>
<dbReference type="InterPro" id="IPR046947">
    <property type="entry name" value="LytR-like"/>
</dbReference>
<dbReference type="InterPro" id="IPR007492">
    <property type="entry name" value="LytTR_DNA-bd_dom"/>
</dbReference>
<dbReference type="InterPro" id="IPR001789">
    <property type="entry name" value="Sig_transdc_resp-reg_receiver"/>
</dbReference>
<dbReference type="Gene3D" id="3.40.50.2300">
    <property type="match status" value="1"/>
</dbReference>
<dbReference type="InterPro" id="IPR011006">
    <property type="entry name" value="CheY-like_superfamily"/>
</dbReference>
<dbReference type="EMBL" id="JBHULE010000019">
    <property type="protein sequence ID" value="MFD2563067.1"/>
    <property type="molecule type" value="Genomic_DNA"/>
</dbReference>
<dbReference type="Pfam" id="PF00072">
    <property type="entry name" value="Response_reg"/>
    <property type="match status" value="1"/>
</dbReference>
<dbReference type="Pfam" id="PF04397">
    <property type="entry name" value="LytTR"/>
    <property type="match status" value="1"/>
</dbReference>
<dbReference type="Proteomes" id="UP001597319">
    <property type="component" value="Unassembled WGS sequence"/>
</dbReference>
<accession>A0ABW5LDT0</accession>
<dbReference type="RefSeq" id="WP_378292180.1">
    <property type="nucleotide sequence ID" value="NZ_JBHULE010000019.1"/>
</dbReference>
<feature type="modified residue" description="4-aspartylphosphate" evidence="1">
    <location>
        <position position="55"/>
    </location>
</feature>
<dbReference type="PROSITE" id="PS50930">
    <property type="entry name" value="HTH_LYTTR"/>
    <property type="match status" value="1"/>
</dbReference>
<organism evidence="4 5">
    <name type="scientific">Aquimarina rubra</name>
    <dbReference type="NCBI Taxonomy" id="1920033"/>
    <lineage>
        <taxon>Bacteria</taxon>
        <taxon>Pseudomonadati</taxon>
        <taxon>Bacteroidota</taxon>
        <taxon>Flavobacteriia</taxon>
        <taxon>Flavobacteriales</taxon>
        <taxon>Flavobacteriaceae</taxon>
        <taxon>Aquimarina</taxon>
    </lineage>
</organism>
<evidence type="ECO:0000313" key="4">
    <source>
        <dbReference type="EMBL" id="MFD2563067.1"/>
    </source>
</evidence>
<dbReference type="SMART" id="SM00448">
    <property type="entry name" value="REC"/>
    <property type="match status" value="1"/>
</dbReference>